<reference evidence="1" key="2">
    <citation type="journal article" date="2015" name="Fish Shellfish Immunol.">
        <title>Early steps in the European eel (Anguilla anguilla)-Vibrio vulnificus interaction in the gills: Role of the RtxA13 toxin.</title>
        <authorList>
            <person name="Callol A."/>
            <person name="Pajuelo D."/>
            <person name="Ebbesson L."/>
            <person name="Teles M."/>
            <person name="MacKenzie S."/>
            <person name="Amaro C."/>
        </authorList>
    </citation>
    <scope>NUCLEOTIDE SEQUENCE</scope>
</reference>
<evidence type="ECO:0000313" key="1">
    <source>
        <dbReference type="EMBL" id="JAI08026.1"/>
    </source>
</evidence>
<dbReference type="AlphaFoldDB" id="A0A0E9Y1L6"/>
<name>A0A0E9Y1L6_ANGAN</name>
<dbReference type="EMBL" id="GBXM01000552">
    <property type="protein sequence ID" value="JAI08026.1"/>
    <property type="molecule type" value="Transcribed_RNA"/>
</dbReference>
<proteinExistence type="predicted"/>
<sequence>MLILDCRVCCFTSLLQIVNQFHAFKYDSGRFYLSTALLIFLI</sequence>
<reference evidence="1" key="1">
    <citation type="submission" date="2014-11" db="EMBL/GenBank/DDBJ databases">
        <authorList>
            <person name="Amaro Gonzalez C."/>
        </authorList>
    </citation>
    <scope>NUCLEOTIDE SEQUENCE</scope>
</reference>
<organism evidence="1">
    <name type="scientific">Anguilla anguilla</name>
    <name type="common">European freshwater eel</name>
    <name type="synonym">Muraena anguilla</name>
    <dbReference type="NCBI Taxonomy" id="7936"/>
    <lineage>
        <taxon>Eukaryota</taxon>
        <taxon>Metazoa</taxon>
        <taxon>Chordata</taxon>
        <taxon>Craniata</taxon>
        <taxon>Vertebrata</taxon>
        <taxon>Euteleostomi</taxon>
        <taxon>Actinopterygii</taxon>
        <taxon>Neopterygii</taxon>
        <taxon>Teleostei</taxon>
        <taxon>Anguilliformes</taxon>
        <taxon>Anguillidae</taxon>
        <taxon>Anguilla</taxon>
    </lineage>
</organism>
<protein>
    <submittedName>
        <fullName evidence="1">Uncharacterized protein</fullName>
    </submittedName>
</protein>
<accession>A0A0E9Y1L6</accession>